<evidence type="ECO:0000313" key="3">
    <source>
        <dbReference type="EMBL" id="NYG02787.1"/>
    </source>
</evidence>
<dbReference type="SUPFAM" id="SSF52091">
    <property type="entry name" value="SpoIIaa-like"/>
    <property type="match status" value="1"/>
</dbReference>
<evidence type="ECO:0000256" key="1">
    <source>
        <dbReference type="SAM" id="MobiDB-lite"/>
    </source>
</evidence>
<dbReference type="Proteomes" id="UP000549695">
    <property type="component" value="Unassembled WGS sequence"/>
</dbReference>
<protein>
    <submittedName>
        <fullName evidence="3">Anti-anti-sigma factor</fullName>
    </submittedName>
</protein>
<feature type="compositionally biased region" description="Basic and acidic residues" evidence="1">
    <location>
        <begin position="141"/>
        <end position="154"/>
    </location>
</feature>
<dbReference type="CDD" id="cd07043">
    <property type="entry name" value="STAS_anti-anti-sigma_factors"/>
    <property type="match status" value="1"/>
</dbReference>
<keyword evidence="4" id="KW-1185">Reference proteome</keyword>
<dbReference type="InterPro" id="IPR002645">
    <property type="entry name" value="STAS_dom"/>
</dbReference>
<feature type="region of interest" description="Disordered" evidence="1">
    <location>
        <begin position="131"/>
        <end position="154"/>
    </location>
</feature>
<comment type="caution">
    <text evidence="3">The sequence shown here is derived from an EMBL/GenBank/DDBJ whole genome shotgun (WGS) entry which is preliminary data.</text>
</comment>
<reference evidence="3 4" key="1">
    <citation type="submission" date="2020-07" db="EMBL/GenBank/DDBJ databases">
        <title>Sequencing the genomes of 1000 actinobacteria strains.</title>
        <authorList>
            <person name="Klenk H.-P."/>
        </authorList>
    </citation>
    <scope>NUCLEOTIDE SEQUENCE [LARGE SCALE GENOMIC DNA]</scope>
    <source>
        <strain evidence="3 4">DSM 44749</strain>
    </source>
</reference>
<evidence type="ECO:0000313" key="4">
    <source>
        <dbReference type="Proteomes" id="UP000549695"/>
    </source>
</evidence>
<sequence>MADDDRSVPDVAQAAAPGPTLRFEQSSHPAGATVLHAIGSIDDDTSPDLWVEMGIWSEAGPELILDLTGVDFLGTAGLNSLLQSRDMLGAEGKRLRVYCGSSRPARRALQVTGAMDLFDVVDRIPEEPASSRNMLFGVPDPDVRLDGQRRSNDG</sequence>
<dbReference type="PROSITE" id="PS50801">
    <property type="entry name" value="STAS"/>
    <property type="match status" value="1"/>
</dbReference>
<dbReference type="RefSeq" id="WP_179761479.1">
    <property type="nucleotide sequence ID" value="NZ_BAAAJZ010000003.1"/>
</dbReference>
<dbReference type="InterPro" id="IPR036513">
    <property type="entry name" value="STAS_dom_sf"/>
</dbReference>
<dbReference type="Gene3D" id="3.30.750.24">
    <property type="entry name" value="STAS domain"/>
    <property type="match status" value="1"/>
</dbReference>
<name>A0A852W1I0_PSEA5</name>
<gene>
    <name evidence="3" type="ORF">HDA37_003072</name>
</gene>
<evidence type="ECO:0000259" key="2">
    <source>
        <dbReference type="PROSITE" id="PS50801"/>
    </source>
</evidence>
<dbReference type="AlphaFoldDB" id="A0A852W1I0"/>
<organism evidence="3 4">
    <name type="scientific">Pseudonocardia alni</name>
    <name type="common">Amycolata alni</name>
    <dbReference type="NCBI Taxonomy" id="33907"/>
    <lineage>
        <taxon>Bacteria</taxon>
        <taxon>Bacillati</taxon>
        <taxon>Actinomycetota</taxon>
        <taxon>Actinomycetes</taxon>
        <taxon>Pseudonocardiales</taxon>
        <taxon>Pseudonocardiaceae</taxon>
        <taxon>Pseudonocardia</taxon>
    </lineage>
</organism>
<feature type="domain" description="STAS" evidence="2">
    <location>
        <begin position="22"/>
        <end position="131"/>
    </location>
</feature>
<proteinExistence type="predicted"/>
<dbReference type="Pfam" id="PF01740">
    <property type="entry name" value="STAS"/>
    <property type="match status" value="1"/>
</dbReference>
<accession>A0A852W1I0</accession>
<dbReference type="EMBL" id="JACCCZ010000001">
    <property type="protein sequence ID" value="NYG02787.1"/>
    <property type="molecule type" value="Genomic_DNA"/>
</dbReference>
<feature type="region of interest" description="Disordered" evidence="1">
    <location>
        <begin position="1"/>
        <end position="25"/>
    </location>
</feature>
<dbReference type="GeneID" id="98052811"/>